<sequence length="387" mass="43779">MTPKSMNWNEWDESVISGPNISEFYSTVEFSTSTYASPRSATSSSEIDWGTWVNFCDQCSPDATFIIDSNISEHDLNLSDLGTGSPSKPFHREMELSPLPNITNVASTAACSKQSGGLIEKIVFNQEPTDETKREQIENEVRKMQRDLQNGLLNKNKPAGENIMNDMSASLFVLETLKPPAISISATGIPDLLGAILRLTEVPRDQELRFKERTRTLLDIFNLTLKTDQLKKNFGGISPTPKALTMEIAHEKETQHKMDVPSSPRPLVLDLTKTDDESETSHEVNIHALNVGVRRSKTRKRKNSDTFSSSSVAKISPRQSKRVKTVQNYLPQENIWICTALKWIENIVEKSDEDTIQVERIELLRFKDELDAWRLEDLNVTRELELL</sequence>
<evidence type="ECO:0000256" key="1">
    <source>
        <dbReference type="SAM" id="MobiDB-lite"/>
    </source>
</evidence>
<evidence type="ECO:0000313" key="3">
    <source>
        <dbReference type="Proteomes" id="UP000297777"/>
    </source>
</evidence>
<organism evidence="2 3">
    <name type="scientific">Botrytis tulipae</name>
    <dbReference type="NCBI Taxonomy" id="87230"/>
    <lineage>
        <taxon>Eukaryota</taxon>
        <taxon>Fungi</taxon>
        <taxon>Dikarya</taxon>
        <taxon>Ascomycota</taxon>
        <taxon>Pezizomycotina</taxon>
        <taxon>Leotiomycetes</taxon>
        <taxon>Helotiales</taxon>
        <taxon>Sclerotiniaceae</taxon>
        <taxon>Botrytis</taxon>
    </lineage>
</organism>
<dbReference type="EMBL" id="PQXH01000382">
    <property type="protein sequence ID" value="TGO06938.1"/>
    <property type="molecule type" value="Genomic_DNA"/>
</dbReference>
<feature type="region of interest" description="Disordered" evidence="1">
    <location>
        <begin position="295"/>
        <end position="314"/>
    </location>
</feature>
<keyword evidence="3" id="KW-1185">Reference proteome</keyword>
<gene>
    <name evidence="2" type="ORF">BTUL_0384g00050</name>
</gene>
<accession>A0A4Z1E8D7</accession>
<dbReference type="Proteomes" id="UP000297777">
    <property type="component" value="Unassembled WGS sequence"/>
</dbReference>
<proteinExistence type="predicted"/>
<reference evidence="2 3" key="1">
    <citation type="submission" date="2017-12" db="EMBL/GenBank/DDBJ databases">
        <title>Comparative genomics of Botrytis spp.</title>
        <authorList>
            <person name="Valero-Jimenez C.A."/>
            <person name="Tapia P."/>
            <person name="Veloso J."/>
            <person name="Silva-Moreno E."/>
            <person name="Staats M."/>
            <person name="Valdes J.H."/>
            <person name="Van Kan J.A.L."/>
        </authorList>
    </citation>
    <scope>NUCLEOTIDE SEQUENCE [LARGE SCALE GENOMIC DNA]</scope>
    <source>
        <strain evidence="2 3">Bt9001</strain>
    </source>
</reference>
<dbReference type="AlphaFoldDB" id="A0A4Z1E8D7"/>
<name>A0A4Z1E8D7_9HELO</name>
<dbReference type="OrthoDB" id="62853at2759"/>
<evidence type="ECO:0000313" key="2">
    <source>
        <dbReference type="EMBL" id="TGO06938.1"/>
    </source>
</evidence>
<protein>
    <submittedName>
        <fullName evidence="2">Uncharacterized protein</fullName>
    </submittedName>
</protein>
<comment type="caution">
    <text evidence="2">The sequence shown here is derived from an EMBL/GenBank/DDBJ whole genome shotgun (WGS) entry which is preliminary data.</text>
</comment>